<dbReference type="InterPro" id="IPR018146">
    <property type="entry name" value="Glyoxalase_1_CS"/>
</dbReference>
<dbReference type="CDD" id="cd06587">
    <property type="entry name" value="VOC"/>
    <property type="match status" value="1"/>
</dbReference>
<keyword evidence="4" id="KW-1185">Reference proteome</keyword>
<evidence type="ECO:0000313" key="3">
    <source>
        <dbReference type="EMBL" id="MCO6048989.1"/>
    </source>
</evidence>
<proteinExistence type="predicted"/>
<evidence type="ECO:0000256" key="1">
    <source>
        <dbReference type="ARBA" id="ARBA00022723"/>
    </source>
</evidence>
<dbReference type="InterPro" id="IPR004360">
    <property type="entry name" value="Glyas_Fos-R_dOase_dom"/>
</dbReference>
<dbReference type="PROSITE" id="PS00934">
    <property type="entry name" value="GLYOXALASE_I_1"/>
    <property type="match status" value="1"/>
</dbReference>
<dbReference type="InterPro" id="IPR037523">
    <property type="entry name" value="VOC_core"/>
</dbReference>
<name>A0ABT1C2E5_9HYPH</name>
<gene>
    <name evidence="3" type="ORF">NGM99_04190</name>
</gene>
<evidence type="ECO:0000313" key="4">
    <source>
        <dbReference type="Proteomes" id="UP001205906"/>
    </source>
</evidence>
<dbReference type="SUPFAM" id="SSF54593">
    <property type="entry name" value="Glyoxalase/Bleomycin resistance protein/Dihydroxybiphenyl dioxygenase"/>
    <property type="match status" value="1"/>
</dbReference>
<evidence type="ECO:0000259" key="2">
    <source>
        <dbReference type="PROSITE" id="PS51819"/>
    </source>
</evidence>
<keyword evidence="1" id="KW-0479">Metal-binding</keyword>
<dbReference type="PANTHER" id="PTHR21366:SF14">
    <property type="entry name" value="GLYOXALASE DOMAIN-CONTAINING PROTEIN 5"/>
    <property type="match status" value="1"/>
</dbReference>
<organism evidence="3 4">
    <name type="scientific">Mesorhizobium liriopis</name>
    <dbReference type="NCBI Taxonomy" id="2953882"/>
    <lineage>
        <taxon>Bacteria</taxon>
        <taxon>Pseudomonadati</taxon>
        <taxon>Pseudomonadota</taxon>
        <taxon>Alphaproteobacteria</taxon>
        <taxon>Hyphomicrobiales</taxon>
        <taxon>Phyllobacteriaceae</taxon>
        <taxon>Mesorhizobium</taxon>
    </lineage>
</organism>
<dbReference type="RefSeq" id="WP_252816294.1">
    <property type="nucleotide sequence ID" value="NZ_JAMXQS010000002.1"/>
</dbReference>
<dbReference type="PROSITE" id="PS51819">
    <property type="entry name" value="VOC"/>
    <property type="match status" value="1"/>
</dbReference>
<sequence length="158" mass="18067">MQGISGIGHVAIKVRDVERTLRFYRDSLGFLEMMRLFHDDGSLFLIYLRITDTQYLEIFPEAETERTSGPKANGIHHICLTVDRLEPVLDQIRLTGETVFIWQDGELRPTHGNAINTGLDRNRQAWIEDPDGNRIEFMEMAPNSLQAEAIGRLKAQNT</sequence>
<dbReference type="InterPro" id="IPR029068">
    <property type="entry name" value="Glyas_Bleomycin-R_OHBP_Dase"/>
</dbReference>
<protein>
    <submittedName>
        <fullName evidence="3">VOC family protein</fullName>
    </submittedName>
</protein>
<comment type="caution">
    <text evidence="3">The sequence shown here is derived from an EMBL/GenBank/DDBJ whole genome shotgun (WGS) entry which is preliminary data.</text>
</comment>
<dbReference type="Pfam" id="PF00903">
    <property type="entry name" value="Glyoxalase"/>
    <property type="match status" value="1"/>
</dbReference>
<dbReference type="Proteomes" id="UP001205906">
    <property type="component" value="Unassembled WGS sequence"/>
</dbReference>
<dbReference type="InterPro" id="IPR050383">
    <property type="entry name" value="GlyoxalaseI/FosfomycinResist"/>
</dbReference>
<accession>A0ABT1C2E5</accession>
<reference evidence="3 4" key="1">
    <citation type="submission" date="2022-06" db="EMBL/GenBank/DDBJ databases">
        <title>Mesorhizobium sp. strain RP14 Genome sequencing and assembly.</title>
        <authorList>
            <person name="Kim I."/>
        </authorList>
    </citation>
    <scope>NUCLEOTIDE SEQUENCE [LARGE SCALE GENOMIC DNA]</scope>
    <source>
        <strain evidence="4">RP14(2022)</strain>
    </source>
</reference>
<dbReference type="PANTHER" id="PTHR21366">
    <property type="entry name" value="GLYOXALASE FAMILY PROTEIN"/>
    <property type="match status" value="1"/>
</dbReference>
<dbReference type="Gene3D" id="3.10.180.10">
    <property type="entry name" value="2,3-Dihydroxybiphenyl 1,2-Dioxygenase, domain 1"/>
    <property type="match status" value="1"/>
</dbReference>
<feature type="domain" description="VOC" evidence="2">
    <location>
        <begin position="6"/>
        <end position="140"/>
    </location>
</feature>
<dbReference type="EMBL" id="JAMXQS010000002">
    <property type="protein sequence ID" value="MCO6048989.1"/>
    <property type="molecule type" value="Genomic_DNA"/>
</dbReference>